<dbReference type="InterPro" id="IPR011765">
    <property type="entry name" value="Pept_M16_N"/>
</dbReference>
<dbReference type="InterPro" id="IPR007863">
    <property type="entry name" value="Peptidase_M16_C"/>
</dbReference>
<dbReference type="InterPro" id="IPR055130">
    <property type="entry name" value="PreP_C"/>
</dbReference>
<reference evidence="2 3" key="1">
    <citation type="submission" date="2020-08" db="EMBL/GenBank/DDBJ databases">
        <title>Genomic Encyclopedia of Type Strains, Phase IV (KMG-IV): sequencing the most valuable type-strain genomes for metagenomic binning, comparative biology and taxonomic classification.</title>
        <authorList>
            <person name="Goeker M."/>
        </authorList>
    </citation>
    <scope>NUCLEOTIDE SEQUENCE [LARGE SCALE GENOMIC DNA]</scope>
    <source>
        <strain evidence="2 3">DSM 106146</strain>
    </source>
</reference>
<dbReference type="Pfam" id="PF05193">
    <property type="entry name" value="Peptidase_M16_C"/>
    <property type="match status" value="1"/>
</dbReference>
<dbReference type="SMART" id="SM01264">
    <property type="entry name" value="M16C_associated"/>
    <property type="match status" value="1"/>
</dbReference>
<feature type="domain" description="Peptidase M16C associated" evidence="1">
    <location>
        <begin position="466"/>
        <end position="715"/>
    </location>
</feature>
<gene>
    <name evidence="2" type="ORF">HNP82_002484</name>
</gene>
<dbReference type="Pfam" id="PF22516">
    <property type="entry name" value="PreP_C"/>
    <property type="match status" value="1"/>
</dbReference>
<dbReference type="GO" id="GO:0004222">
    <property type="term" value="F:metalloendopeptidase activity"/>
    <property type="evidence" value="ECO:0007669"/>
    <property type="project" value="TreeGrafter"/>
</dbReference>
<evidence type="ECO:0000259" key="1">
    <source>
        <dbReference type="SMART" id="SM01264"/>
    </source>
</evidence>
<accession>A0A7W8HBC7</accession>
<dbReference type="RefSeq" id="WP_243164755.1">
    <property type="nucleotide sequence ID" value="NZ_JACHFW010000010.1"/>
</dbReference>
<dbReference type="PANTHER" id="PTHR43016:SF13">
    <property type="entry name" value="PRESEQUENCE PROTEASE, MITOCHONDRIAL"/>
    <property type="match status" value="1"/>
</dbReference>
<dbReference type="Pfam" id="PF08367">
    <property type="entry name" value="M16C_assoc"/>
    <property type="match status" value="1"/>
</dbReference>
<dbReference type="SUPFAM" id="SSF63411">
    <property type="entry name" value="LuxS/MPP-like metallohydrolase"/>
    <property type="match status" value="4"/>
</dbReference>
<protein>
    <recommendedName>
        <fullName evidence="1">Peptidase M16C associated domain-containing protein</fullName>
    </recommendedName>
</protein>
<dbReference type="GO" id="GO:0046872">
    <property type="term" value="F:metal ion binding"/>
    <property type="evidence" value="ECO:0007669"/>
    <property type="project" value="InterPro"/>
</dbReference>
<dbReference type="InterPro" id="IPR011249">
    <property type="entry name" value="Metalloenz_LuxS/M16"/>
</dbReference>
<dbReference type="Gene3D" id="3.30.830.10">
    <property type="entry name" value="Metalloenzyme, LuxS/M16 peptidase-like"/>
    <property type="match status" value="4"/>
</dbReference>
<dbReference type="EMBL" id="JACHFW010000010">
    <property type="protein sequence ID" value="MBB5265341.1"/>
    <property type="molecule type" value="Genomic_DNA"/>
</dbReference>
<organism evidence="2 3">
    <name type="scientific">Catenibacillus scindens</name>
    <dbReference type="NCBI Taxonomy" id="673271"/>
    <lineage>
        <taxon>Bacteria</taxon>
        <taxon>Bacillati</taxon>
        <taxon>Bacillota</taxon>
        <taxon>Clostridia</taxon>
        <taxon>Lachnospirales</taxon>
        <taxon>Lachnospiraceae</taxon>
        <taxon>Catenibacillus</taxon>
    </lineage>
</organism>
<evidence type="ECO:0000313" key="2">
    <source>
        <dbReference type="EMBL" id="MBB5265341.1"/>
    </source>
</evidence>
<evidence type="ECO:0000313" key="3">
    <source>
        <dbReference type="Proteomes" id="UP000543642"/>
    </source>
</evidence>
<dbReference type="Proteomes" id="UP000543642">
    <property type="component" value="Unassembled WGS sequence"/>
</dbReference>
<proteinExistence type="predicted"/>
<dbReference type="GO" id="GO:0016485">
    <property type="term" value="P:protein processing"/>
    <property type="evidence" value="ECO:0007669"/>
    <property type="project" value="TreeGrafter"/>
</dbReference>
<sequence length="975" mass="110345">MMTTDFKNIHSAYTLVSSEYIDEVKSQAAMFKHNKTGACVAVLSNEDKNKVFDIIFRTTPKDSTGVAHILEHSVLCGSKHFPVKDPFVELVKGSLNTFLNAMTYPDKTMYPVASCNDKDFQNLMHVYLDSVFYPDIYRHKEIFLQEGWHYALEDADKELTYNGVVYNEMKGAFSSPEQVLERRILSSLFPDTTYGQESGGDPDHIPDLTYEDFLDFHRKYYHPSNSYIYLYGDFDVYEKLDFIDKEYLSHFDYLDVDSQIQMEKPFGAMKEETGVYSIGSGEDEEDNTYLAYSVVLKDSLDPMMYVAFQVLDYALMSCPGAPLKKALIESGIAKDVYCSYERSIRQPFLSIIAKNSNAEDKDRFLGIIRETLSKIVSDGINKNSLKAALNTMEFKFREADYGWVPGGLMYGILMMDSWLYDKDQPFIHLKCFKTFNDLRKQIDTGYFENLISTWLLDNPHASLVILKPEKGLSAASEQALKEKLAEKKAAMTPEEIREVVDATHHLAEYQETPSSQEALKTIPMLSLEDIDKNPIPLVNKEQTIGGFPGLYHDYETKGIGYLRLLFDMDGLPVRLIPYAGLLSSVLGNIDTEHYEYQDLNNEIRMYTGGIYTGATLYAGKTWDSYNPRFEISGRALTDQMGKMGGLIREILFHSRLDDKKRIKEIIDENVSRLQMALNSSGHAVAVSRATSYFSEAGAYKELLSGVDYYRFLKKLASDFNEVADDIVSGLRETADFLFRRDNIMVDFTGRPPYIETAALALEGFEDELTGKAAVKEDFKWTPGSKNEGFVTPGTVQYDVMAGNFVQSGFKYHGGLNVLKVIMEYEYLWINLRVKGGAYGCMSSFGRNGNAYFASYRDPNLEKTLDIYRKCADYLRNFEASDRDMLKYIIGAISAADTPLNPYSAAARSLGAYFSGLTGEDLQKTRNEILSANVETIRGFAGLVENFVSQENICVVGSEASIEKNRELFKTVETLL</sequence>
<dbReference type="FunFam" id="3.30.830.10:FF:000034">
    <property type="entry name" value="presequence protease 1, chloroplastic/mitochondrial"/>
    <property type="match status" value="1"/>
</dbReference>
<dbReference type="Pfam" id="PF00675">
    <property type="entry name" value="Peptidase_M16"/>
    <property type="match status" value="1"/>
</dbReference>
<name>A0A7W8HBC7_9FIRM</name>
<dbReference type="AlphaFoldDB" id="A0A7W8HBC7"/>
<dbReference type="InterPro" id="IPR013578">
    <property type="entry name" value="Peptidase_M16C_assoc"/>
</dbReference>
<keyword evidence="3" id="KW-1185">Reference proteome</keyword>
<comment type="caution">
    <text evidence="2">The sequence shown here is derived from an EMBL/GenBank/DDBJ whole genome shotgun (WGS) entry which is preliminary data.</text>
</comment>
<dbReference type="PANTHER" id="PTHR43016">
    <property type="entry name" value="PRESEQUENCE PROTEASE"/>
    <property type="match status" value="1"/>
</dbReference>